<name>A0A6A1UFT2_9ROSI</name>
<dbReference type="AlphaFoldDB" id="A0A6A1UFT2"/>
<evidence type="ECO:0000256" key="3">
    <source>
        <dbReference type="SAM" id="SignalP"/>
    </source>
</evidence>
<dbReference type="GO" id="GO:0009055">
    <property type="term" value="F:electron transfer activity"/>
    <property type="evidence" value="ECO:0007669"/>
    <property type="project" value="InterPro"/>
</dbReference>
<feature type="domain" description="Phytocyanin" evidence="4">
    <location>
        <begin position="24"/>
        <end position="122"/>
    </location>
</feature>
<dbReference type="SUPFAM" id="SSF49503">
    <property type="entry name" value="Cupredoxins"/>
    <property type="match status" value="1"/>
</dbReference>
<proteinExistence type="predicted"/>
<feature type="signal peptide" evidence="3">
    <location>
        <begin position="1"/>
        <end position="23"/>
    </location>
</feature>
<comment type="caution">
    <text evidence="5">The sequence shown here is derived from an EMBL/GenBank/DDBJ whole genome shotgun (WGS) entry which is preliminary data.</text>
</comment>
<feature type="chain" id="PRO_5025376228" evidence="3">
    <location>
        <begin position="24"/>
        <end position="162"/>
    </location>
</feature>
<evidence type="ECO:0000313" key="6">
    <source>
        <dbReference type="Proteomes" id="UP000516437"/>
    </source>
</evidence>
<dbReference type="Pfam" id="PF02298">
    <property type="entry name" value="Cu_bind_like"/>
    <property type="match status" value="1"/>
</dbReference>
<keyword evidence="6" id="KW-1185">Reference proteome</keyword>
<accession>A0A6A1UFT2</accession>
<evidence type="ECO:0000256" key="2">
    <source>
        <dbReference type="ARBA" id="ARBA00023180"/>
    </source>
</evidence>
<dbReference type="OrthoDB" id="2015260at2759"/>
<evidence type="ECO:0000256" key="1">
    <source>
        <dbReference type="ARBA" id="ARBA00023157"/>
    </source>
</evidence>
<organism evidence="5 6">
    <name type="scientific">Morella rubra</name>
    <name type="common">Chinese bayberry</name>
    <dbReference type="NCBI Taxonomy" id="262757"/>
    <lineage>
        <taxon>Eukaryota</taxon>
        <taxon>Viridiplantae</taxon>
        <taxon>Streptophyta</taxon>
        <taxon>Embryophyta</taxon>
        <taxon>Tracheophyta</taxon>
        <taxon>Spermatophyta</taxon>
        <taxon>Magnoliopsida</taxon>
        <taxon>eudicotyledons</taxon>
        <taxon>Gunneridae</taxon>
        <taxon>Pentapetalae</taxon>
        <taxon>rosids</taxon>
        <taxon>fabids</taxon>
        <taxon>Fagales</taxon>
        <taxon>Myricaceae</taxon>
        <taxon>Morella</taxon>
    </lineage>
</organism>
<dbReference type="GO" id="GO:0005886">
    <property type="term" value="C:plasma membrane"/>
    <property type="evidence" value="ECO:0007669"/>
    <property type="project" value="TreeGrafter"/>
</dbReference>
<dbReference type="InterPro" id="IPR003245">
    <property type="entry name" value="Phytocyanin_dom"/>
</dbReference>
<keyword evidence="2" id="KW-0325">Glycoprotein</keyword>
<dbReference type="FunFam" id="2.60.40.420:FF:000034">
    <property type="entry name" value="Cupredoxin superfamily protein"/>
    <property type="match status" value="1"/>
</dbReference>
<keyword evidence="3" id="KW-0732">Signal</keyword>
<evidence type="ECO:0000313" key="5">
    <source>
        <dbReference type="EMBL" id="KAB1199385.1"/>
    </source>
</evidence>
<dbReference type="Proteomes" id="UP000516437">
    <property type="component" value="Unassembled WGS sequence"/>
</dbReference>
<keyword evidence="1" id="KW-1015">Disulfide bond</keyword>
<protein>
    <submittedName>
        <fullName evidence="5">Blue copper protein</fullName>
    </submittedName>
</protein>
<evidence type="ECO:0000259" key="4">
    <source>
        <dbReference type="PROSITE" id="PS51485"/>
    </source>
</evidence>
<dbReference type="Gene3D" id="2.60.40.420">
    <property type="entry name" value="Cupredoxins - blue copper proteins"/>
    <property type="match status" value="1"/>
</dbReference>
<dbReference type="PANTHER" id="PTHR33021:SF498">
    <property type="entry name" value="UMECYANIN-LIKE"/>
    <property type="match status" value="1"/>
</dbReference>
<reference evidence="5 6" key="1">
    <citation type="journal article" date="2019" name="Plant Biotechnol. J.">
        <title>The red bayberry genome and genetic basis of sex determination.</title>
        <authorList>
            <person name="Jia H.M."/>
            <person name="Jia H.J."/>
            <person name="Cai Q.L."/>
            <person name="Wang Y."/>
            <person name="Zhao H.B."/>
            <person name="Yang W.F."/>
            <person name="Wang G.Y."/>
            <person name="Li Y.H."/>
            <person name="Zhan D.L."/>
            <person name="Shen Y.T."/>
            <person name="Niu Q.F."/>
            <person name="Chang L."/>
            <person name="Qiu J."/>
            <person name="Zhao L."/>
            <person name="Xie H.B."/>
            <person name="Fu W.Y."/>
            <person name="Jin J."/>
            <person name="Li X.W."/>
            <person name="Jiao Y."/>
            <person name="Zhou C.C."/>
            <person name="Tu T."/>
            <person name="Chai C.Y."/>
            <person name="Gao J.L."/>
            <person name="Fan L.J."/>
            <person name="van de Weg E."/>
            <person name="Wang J.Y."/>
            <person name="Gao Z.S."/>
        </authorList>
    </citation>
    <scope>NUCLEOTIDE SEQUENCE [LARGE SCALE GENOMIC DNA]</scope>
    <source>
        <tissue evidence="5">Leaves</tissue>
    </source>
</reference>
<gene>
    <name evidence="5" type="ORF">CJ030_MR0G024276</name>
</gene>
<sequence>MASRMGLIGCLVVAVALLKCAAATEYQVGDSLGWAVPPNTSYYSTWASTKTFYLGDKFNFSWTGTQNAAPVSKADYENCTQVSSYIGSPFLFTPPSAGSYYFICVVDNNCEQGQKVALTVLAPSSSVEEPAESPESSASSQLTAGALFAALSTAVVSVLTFV</sequence>
<dbReference type="InterPro" id="IPR008972">
    <property type="entry name" value="Cupredoxin"/>
</dbReference>
<dbReference type="PROSITE" id="PS51485">
    <property type="entry name" value="PHYTOCYANIN"/>
    <property type="match status" value="1"/>
</dbReference>
<dbReference type="PANTHER" id="PTHR33021">
    <property type="entry name" value="BLUE COPPER PROTEIN"/>
    <property type="match status" value="1"/>
</dbReference>
<dbReference type="EMBL" id="RXIC02000471">
    <property type="protein sequence ID" value="KAB1199385.1"/>
    <property type="molecule type" value="Genomic_DNA"/>
</dbReference>
<dbReference type="InterPro" id="IPR039391">
    <property type="entry name" value="Phytocyanin-like"/>
</dbReference>